<dbReference type="Pfam" id="PF09752">
    <property type="entry name" value="ABHD18"/>
    <property type="match status" value="3"/>
</dbReference>
<feature type="compositionally biased region" description="Basic and acidic residues" evidence="1">
    <location>
        <begin position="642"/>
        <end position="651"/>
    </location>
</feature>
<accession>A0AAD3HNV1</accession>
<protein>
    <submittedName>
        <fullName evidence="2">Uncharacterized protein</fullName>
    </submittedName>
</protein>
<comment type="caution">
    <text evidence="2">The sequence shown here is derived from an EMBL/GenBank/DDBJ whole genome shotgun (WGS) entry which is preliminary data.</text>
</comment>
<feature type="region of interest" description="Disordered" evidence="1">
    <location>
        <begin position="407"/>
        <end position="428"/>
    </location>
</feature>
<dbReference type="SUPFAM" id="SSF53474">
    <property type="entry name" value="alpha/beta-Hydrolases"/>
    <property type="match status" value="1"/>
</dbReference>
<feature type="compositionally biased region" description="Low complexity" evidence="1">
    <location>
        <begin position="571"/>
        <end position="592"/>
    </location>
</feature>
<dbReference type="InterPro" id="IPR029058">
    <property type="entry name" value="AB_hydrolase_fold"/>
</dbReference>
<evidence type="ECO:0000313" key="3">
    <source>
        <dbReference type="Proteomes" id="UP001054857"/>
    </source>
</evidence>
<feature type="region of interest" description="Disordered" evidence="1">
    <location>
        <begin position="462"/>
        <end position="552"/>
    </location>
</feature>
<feature type="compositionally biased region" description="Low complexity" evidence="1">
    <location>
        <begin position="407"/>
        <end position="418"/>
    </location>
</feature>
<feature type="compositionally biased region" description="Basic residues" evidence="1">
    <location>
        <begin position="652"/>
        <end position="673"/>
    </location>
</feature>
<dbReference type="PANTHER" id="PTHR13617">
    <property type="entry name" value="PROTEIN ABHD18"/>
    <property type="match status" value="1"/>
</dbReference>
<proteinExistence type="predicted"/>
<feature type="compositionally biased region" description="Low complexity" evidence="1">
    <location>
        <begin position="518"/>
        <end position="527"/>
    </location>
</feature>
<dbReference type="Gene3D" id="3.40.50.1820">
    <property type="entry name" value="alpha/beta hydrolase"/>
    <property type="match status" value="1"/>
</dbReference>
<feature type="compositionally biased region" description="Low complexity" evidence="1">
    <location>
        <begin position="465"/>
        <end position="511"/>
    </location>
</feature>
<gene>
    <name evidence="2" type="ORF">Agub_g10201</name>
</gene>
<dbReference type="Proteomes" id="UP001054857">
    <property type="component" value="Unassembled WGS sequence"/>
</dbReference>
<dbReference type="PANTHER" id="PTHR13617:SF14">
    <property type="entry name" value="PROTEIN ABHD18"/>
    <property type="match status" value="1"/>
</dbReference>
<reference evidence="2 3" key="1">
    <citation type="journal article" date="2021" name="Sci. Rep.">
        <title>Genome sequencing of the multicellular alga Astrephomene provides insights into convergent evolution of germ-soma differentiation.</title>
        <authorList>
            <person name="Yamashita S."/>
            <person name="Yamamoto K."/>
            <person name="Matsuzaki R."/>
            <person name="Suzuki S."/>
            <person name="Yamaguchi H."/>
            <person name="Hirooka S."/>
            <person name="Minakuchi Y."/>
            <person name="Miyagishima S."/>
            <person name="Kawachi M."/>
            <person name="Toyoda A."/>
            <person name="Nozaki H."/>
        </authorList>
    </citation>
    <scope>NUCLEOTIDE SEQUENCE [LARGE SCALE GENOMIC DNA]</scope>
    <source>
        <strain evidence="2 3">NIES-4017</strain>
    </source>
</reference>
<keyword evidence="3" id="KW-1185">Reference proteome</keyword>
<dbReference type="AlphaFoldDB" id="A0AAD3HNV1"/>
<organism evidence="2 3">
    <name type="scientific">Astrephomene gubernaculifera</name>
    <dbReference type="NCBI Taxonomy" id="47775"/>
    <lineage>
        <taxon>Eukaryota</taxon>
        <taxon>Viridiplantae</taxon>
        <taxon>Chlorophyta</taxon>
        <taxon>core chlorophytes</taxon>
        <taxon>Chlorophyceae</taxon>
        <taxon>CS clade</taxon>
        <taxon>Chlamydomonadales</taxon>
        <taxon>Astrephomenaceae</taxon>
        <taxon>Astrephomene</taxon>
    </lineage>
</organism>
<feature type="compositionally biased region" description="Gly residues" evidence="1">
    <location>
        <begin position="538"/>
        <end position="549"/>
    </location>
</feature>
<feature type="compositionally biased region" description="Gly residues" evidence="1">
    <location>
        <begin position="689"/>
        <end position="702"/>
    </location>
</feature>
<sequence>MSARYVEALFRAVSSSATKLDLQGVLSNLSAATAAATAASAAPLDHLYARIGALNGPFFPAGWGNLSVVNYEEDLRHLIQGPPSSIKLSWRLIERGNRDGTDYLLYEGTFRTPCLQRVFDALPPESRTGRVQLLVPAHIRPFRSETSISGLEEGAALPYFPSTPQQIHHHQQQSRLRWPGLGSADATAQEQQLLQQHLYAGTAAAAATASAVAEGPACVVHLAATGDQTFGRRLRLGFPLLKDNICTLVLESPFYGARRPAAQRGSKLLRVSDLLTLGWATIAESLNLLHWLREEGYGPLGMCGLSMGGVHACMTAGLYPGDVAVTPLLAPRSAAVAYCDGAMRAVMAWEPLLKEVDENDNQITQVVMSAGRAITIKLPVRQASSVPSSSSAAAAASAAYPTTAAGAAAAPSPSVGISSGSGGGDSADADAAAAAAAFESVSLMREATYALADLEVRGEKRHLAEAASSSGGSSSNSGGSEAAGSPPSLSSTSSSSFSLPSSGEAETGAAADGRRRGASSSTSTSTSGGDGESRSRGGGEGAAAGGGLLKGLPQPLVSVMDVYMGLAGAALRAGGSSGSSSGSSSSSSSTQGNDGGGGGAANQTHGNPSPPFGHNQHQQQQPEQQEQRECGGPFSGIIADPSSRHASEARHPHSHSHAHHHHHQHHHHHHHPQQPRPHNSASSGAPQVAGGGEAGGGGGGTPLGRRLLGDLGRAVKQLRSDDRRLDNPDTVMRLKRVLETYTDITRYPRPRRTDAAVIIAARDDAYVSTQSVEQLHRYWEGSELRMVSGGHVSAFLMHQEAFRTAIKDSLTRLSRPPPPPSRSRQ</sequence>
<evidence type="ECO:0000256" key="1">
    <source>
        <dbReference type="SAM" id="MobiDB-lite"/>
    </source>
</evidence>
<evidence type="ECO:0000313" key="2">
    <source>
        <dbReference type="EMBL" id="GFR48319.1"/>
    </source>
</evidence>
<feature type="region of interest" description="Disordered" evidence="1">
    <location>
        <begin position="571"/>
        <end position="707"/>
    </location>
</feature>
<name>A0AAD3HNV1_9CHLO</name>
<dbReference type="EMBL" id="BMAR01000023">
    <property type="protein sequence ID" value="GFR48319.1"/>
    <property type="molecule type" value="Genomic_DNA"/>
</dbReference>
<dbReference type="InterPro" id="IPR019149">
    <property type="entry name" value="ABHD18"/>
</dbReference>